<dbReference type="eggNOG" id="KOG1837">
    <property type="taxonomic scope" value="Eukaryota"/>
</dbReference>
<dbReference type="STRING" id="81972.D7L282"/>
<dbReference type="PANTHER" id="PTHR13457">
    <property type="entry name" value="BAP28"/>
    <property type="match status" value="1"/>
</dbReference>
<dbReference type="GO" id="GO:0030686">
    <property type="term" value="C:90S preribosome"/>
    <property type="evidence" value="ECO:0007669"/>
    <property type="project" value="TreeGrafter"/>
</dbReference>
<dbReference type="EMBL" id="GL348715">
    <property type="protein sequence ID" value="EFH59107.1"/>
    <property type="molecule type" value="Genomic_DNA"/>
</dbReference>
<dbReference type="HOGENOM" id="CLU_333276_0_0_1"/>
<gene>
    <name evidence="1" type="ORF">ARALYDRAFT_672230</name>
</gene>
<dbReference type="GO" id="GO:0000462">
    <property type="term" value="P:maturation of SSU-rRNA from tricistronic rRNA transcript (SSU-rRNA, 5.8S rRNA, LSU-rRNA)"/>
    <property type="evidence" value="ECO:0007669"/>
    <property type="project" value="TreeGrafter"/>
</dbReference>
<dbReference type="Gramene" id="Al_scaffold_0003_1427">
    <property type="protein sequence ID" value="Al_scaffold_0003_1427"/>
    <property type="gene ID" value="Al_scaffold_0003_1427"/>
</dbReference>
<reference evidence="2" key="1">
    <citation type="journal article" date="2011" name="Nat. Genet.">
        <title>The Arabidopsis lyrata genome sequence and the basis of rapid genome size change.</title>
        <authorList>
            <person name="Hu T.T."/>
            <person name="Pattyn P."/>
            <person name="Bakker E.G."/>
            <person name="Cao J."/>
            <person name="Cheng J.-F."/>
            <person name="Clark R.M."/>
            <person name="Fahlgren N."/>
            <person name="Fawcett J.A."/>
            <person name="Grimwood J."/>
            <person name="Gundlach H."/>
            <person name="Haberer G."/>
            <person name="Hollister J.D."/>
            <person name="Ossowski S."/>
            <person name="Ottilar R.P."/>
            <person name="Salamov A.A."/>
            <person name="Schneeberger K."/>
            <person name="Spannagl M."/>
            <person name="Wang X."/>
            <person name="Yang L."/>
            <person name="Nasrallah M.E."/>
            <person name="Bergelson J."/>
            <person name="Carrington J.C."/>
            <person name="Gaut B.S."/>
            <person name="Schmutz J."/>
            <person name="Mayer K.F.X."/>
            <person name="Van de Peer Y."/>
            <person name="Grigoriev I.V."/>
            <person name="Nordborg M."/>
            <person name="Weigel D."/>
            <person name="Guo Y.-L."/>
        </authorList>
    </citation>
    <scope>NUCLEOTIDE SEQUENCE [LARGE SCALE GENOMIC DNA]</scope>
    <source>
        <strain evidence="2">cv. MN47</strain>
    </source>
</reference>
<dbReference type="PANTHER" id="PTHR13457:SF1">
    <property type="entry name" value="HEAT REPEAT-CONTAINING PROTEIN 1"/>
    <property type="match status" value="1"/>
</dbReference>
<accession>D7L282</accession>
<dbReference type="eggNOG" id="KOG1885">
    <property type="taxonomic scope" value="Eukaryota"/>
</dbReference>
<organism evidence="2">
    <name type="scientific">Arabidopsis lyrata subsp. lyrata</name>
    <name type="common">Lyre-leaved rock-cress</name>
    <dbReference type="NCBI Taxonomy" id="81972"/>
    <lineage>
        <taxon>Eukaryota</taxon>
        <taxon>Viridiplantae</taxon>
        <taxon>Streptophyta</taxon>
        <taxon>Embryophyta</taxon>
        <taxon>Tracheophyta</taxon>
        <taxon>Spermatophyta</taxon>
        <taxon>Magnoliopsida</taxon>
        <taxon>eudicotyledons</taxon>
        <taxon>Gunneridae</taxon>
        <taxon>Pentapetalae</taxon>
        <taxon>rosids</taxon>
        <taxon>malvids</taxon>
        <taxon>Brassicales</taxon>
        <taxon>Brassicaceae</taxon>
        <taxon>Camelineae</taxon>
        <taxon>Arabidopsis</taxon>
    </lineage>
</organism>
<evidence type="ECO:0000313" key="2">
    <source>
        <dbReference type="Proteomes" id="UP000008694"/>
    </source>
</evidence>
<dbReference type="GO" id="GO:0032040">
    <property type="term" value="C:small-subunit processome"/>
    <property type="evidence" value="ECO:0007669"/>
    <property type="project" value="TreeGrafter"/>
</dbReference>
<dbReference type="Proteomes" id="UP000008694">
    <property type="component" value="Unassembled WGS sequence"/>
</dbReference>
<protein>
    <submittedName>
        <fullName evidence="1">Predicted protein</fullName>
    </submittedName>
</protein>
<dbReference type="InterPro" id="IPR040191">
    <property type="entry name" value="UTP10"/>
</dbReference>
<dbReference type="GO" id="GO:0030515">
    <property type="term" value="F:snoRNA binding"/>
    <property type="evidence" value="ECO:0007669"/>
    <property type="project" value="TreeGrafter"/>
</dbReference>
<name>D7L282_ARALL</name>
<keyword evidence="2" id="KW-1185">Reference proteome</keyword>
<dbReference type="GO" id="GO:0045943">
    <property type="term" value="P:positive regulation of transcription by RNA polymerase I"/>
    <property type="evidence" value="ECO:0007669"/>
    <property type="project" value="TreeGrafter"/>
</dbReference>
<sequence length="858" mass="98164">MASQLHTSKVQGNSVPNPNTVASILYSPEKAGAFNCEYIYEIGQKGLGVLQQEDSRFNNFIIGKKRRGINDVKFSYNVWDLFRYKEEINRDSLGKEELDQIKASIRSYLRLLSDYMQFPAALDTLEYLLRMYKIHIYDWQDLIFCSLPYCHKPEFTRILQLVCPNGNSKWDLLLDLVKDSDAPVPREVFIKSLCDIQIVNSLCENACETRTKKSELSKSVFMFTTAIILGVRTKLTTIDEVKPVVFFIDQAISSGGSYTTCALMIICQLSKKTLQHSNFLTWIVKTSQGSQDYNWLRLSVITLINFVQLQSVTSIRKSILADLIKIEYLAPKEDETEDEKKDKKKKDKKQPFAKVLLGISEEFNISRFLDILLDSCLPHYDTYEDRFSQTIASIIDTVPMNINMVDLTSKVLSQCMILSGEWARTILLAIYNKYPDELLEAVENFLDNEIQTELKLDMLSQMMDFCELDKVALGLAFKKTLLKCVKEKAQKLRTEKALSGSSSQNRRELNADDITIELFGKMCEELIQALTEQYLYPQALLGPILSQAVVKPPSSLKEHPHVPTVEKVDEWLVSCITQMATSYSDLALKHEVPKEARSKGLREKKLEKEEEEENKMLKVVDKILGLVSAIQRDGENFKVWSLRATPLNYLFRISSSTRFATAIYGRRSYHSSLAHHSWLTHLQLYWELSICVNSFSILIKSLLPLPDRYHGLTDIDKMLPPTVSSVFCLCKSVFLILKGSPYISFIWVPITVFLTRYVDMIANPVVADVFRRRAKVDCFPRYARQLSLLDIWRLKLHFFRNKGISTHHNPEFTTIVVLQDIPSPQSSASPVLAFTILNGSIAVLALFRCMRLIPTTQA</sequence>
<proteinExistence type="predicted"/>
<dbReference type="AlphaFoldDB" id="D7L282"/>
<evidence type="ECO:0000313" key="1">
    <source>
        <dbReference type="EMBL" id="EFH59107.1"/>
    </source>
</evidence>
<dbReference type="GO" id="GO:0034455">
    <property type="term" value="C:t-UTP complex"/>
    <property type="evidence" value="ECO:0007669"/>
    <property type="project" value="TreeGrafter"/>
</dbReference>